<dbReference type="InterPro" id="IPR013024">
    <property type="entry name" value="GGCT-like"/>
</dbReference>
<proteinExistence type="predicted"/>
<dbReference type="GO" id="GO:0005737">
    <property type="term" value="C:cytoplasm"/>
    <property type="evidence" value="ECO:0007669"/>
    <property type="project" value="TreeGrafter"/>
</dbReference>
<comment type="caution">
    <text evidence="3">The sequence shown here is derived from an EMBL/GenBank/DDBJ whole genome shotgun (WGS) entry which is preliminary data.</text>
</comment>
<dbReference type="OrthoDB" id="1933483at2759"/>
<dbReference type="GO" id="GO:0061928">
    <property type="term" value="F:glutathione specific gamma-glutamylcyclotransferase activity"/>
    <property type="evidence" value="ECO:0007669"/>
    <property type="project" value="UniProtKB-EC"/>
</dbReference>
<dbReference type="EMBL" id="JAEPQZ010000007">
    <property type="protein sequence ID" value="KAG2178996.1"/>
    <property type="molecule type" value="Genomic_DNA"/>
</dbReference>
<dbReference type="InterPro" id="IPR006840">
    <property type="entry name" value="ChaC"/>
</dbReference>
<dbReference type="Proteomes" id="UP000654370">
    <property type="component" value="Unassembled WGS sequence"/>
</dbReference>
<dbReference type="PANTHER" id="PTHR12192:SF2">
    <property type="entry name" value="GLUTATHIONE-SPECIFIC GAMMA-GLUTAMYLCYCLOTRANSFERASE 2"/>
    <property type="match status" value="1"/>
</dbReference>
<sequence>MAVDQNISDIEPGIWVFGYGSLIWKPPIAYEDRVVGYVKNYVRRFWQHSTDHRGTPEAPGRVVTLIPHEEWKTMNDYHEHKDDDVCWGVAFKIPGTDVETTKAYLDHREKNGYSVHTVDVYRAHETEPAVRNALVYIATTDNEAYVGNAPLDDIAKQIAVTHGPSGANAEYLLNLAEALREIAPESHDEHLFELEHKVKELLYHAKETQ</sequence>
<dbReference type="GO" id="GO:0006751">
    <property type="term" value="P:glutathione catabolic process"/>
    <property type="evidence" value="ECO:0007669"/>
    <property type="project" value="InterPro"/>
</dbReference>
<evidence type="ECO:0000313" key="3">
    <source>
        <dbReference type="EMBL" id="KAG2178996.1"/>
    </source>
</evidence>
<dbReference type="AlphaFoldDB" id="A0A8H7PTK3"/>
<dbReference type="EC" id="4.3.2.7" evidence="1"/>
<keyword evidence="4" id="KW-1185">Reference proteome</keyword>
<dbReference type="Pfam" id="PF04752">
    <property type="entry name" value="ChaC"/>
    <property type="match status" value="1"/>
</dbReference>
<dbReference type="Gene3D" id="3.10.490.10">
    <property type="entry name" value="Gamma-glutamyl cyclotransferase-like"/>
    <property type="match status" value="1"/>
</dbReference>
<dbReference type="PANTHER" id="PTHR12192">
    <property type="entry name" value="CATION TRANSPORT PROTEIN CHAC-RELATED"/>
    <property type="match status" value="1"/>
</dbReference>
<keyword evidence="2" id="KW-0456">Lyase</keyword>
<protein>
    <recommendedName>
        <fullName evidence="1">glutathione-specific gamma-glutamylcyclotransferase</fullName>
        <ecNumber evidence="1">4.3.2.7</ecNumber>
    </recommendedName>
</protein>
<evidence type="ECO:0000256" key="1">
    <source>
        <dbReference type="ARBA" id="ARBA00012344"/>
    </source>
</evidence>
<evidence type="ECO:0000313" key="4">
    <source>
        <dbReference type="Proteomes" id="UP000654370"/>
    </source>
</evidence>
<evidence type="ECO:0000256" key="2">
    <source>
        <dbReference type="ARBA" id="ARBA00023239"/>
    </source>
</evidence>
<dbReference type="InterPro" id="IPR036568">
    <property type="entry name" value="GGCT-like_sf"/>
</dbReference>
<reference evidence="3" key="1">
    <citation type="submission" date="2020-12" db="EMBL/GenBank/DDBJ databases">
        <title>Metabolic potential, ecology and presence of endohyphal bacteria is reflected in genomic diversity of Mucoromycotina.</title>
        <authorList>
            <person name="Muszewska A."/>
            <person name="Okrasinska A."/>
            <person name="Steczkiewicz K."/>
            <person name="Drgas O."/>
            <person name="Orlowska M."/>
            <person name="Perlinska-Lenart U."/>
            <person name="Aleksandrzak-Piekarczyk T."/>
            <person name="Szatraj K."/>
            <person name="Zielenkiewicz U."/>
            <person name="Pilsyk S."/>
            <person name="Malc E."/>
            <person name="Mieczkowski P."/>
            <person name="Kruszewska J.S."/>
            <person name="Biernat P."/>
            <person name="Pawlowska J."/>
        </authorList>
    </citation>
    <scope>NUCLEOTIDE SEQUENCE</scope>
    <source>
        <strain evidence="3">WA0000067209</strain>
    </source>
</reference>
<dbReference type="SUPFAM" id="SSF110857">
    <property type="entry name" value="Gamma-glutamyl cyclotransferase-like"/>
    <property type="match status" value="1"/>
</dbReference>
<name>A0A8H7PTK3_MORIS</name>
<gene>
    <name evidence="3" type="ORF">INT43_001845</name>
</gene>
<organism evidence="3 4">
    <name type="scientific">Mortierella isabellina</name>
    <name type="common">Filamentous fungus</name>
    <name type="synonym">Umbelopsis isabellina</name>
    <dbReference type="NCBI Taxonomy" id="91625"/>
    <lineage>
        <taxon>Eukaryota</taxon>
        <taxon>Fungi</taxon>
        <taxon>Fungi incertae sedis</taxon>
        <taxon>Mucoromycota</taxon>
        <taxon>Mucoromycotina</taxon>
        <taxon>Umbelopsidomycetes</taxon>
        <taxon>Umbelopsidales</taxon>
        <taxon>Umbelopsidaceae</taxon>
        <taxon>Umbelopsis</taxon>
    </lineage>
</organism>
<dbReference type="CDD" id="cd06661">
    <property type="entry name" value="GGCT_like"/>
    <property type="match status" value="1"/>
</dbReference>
<accession>A0A8H7PTK3</accession>